<accession>A0ABV5LRK8</accession>
<dbReference type="PANTHER" id="PTHR43546:SF7">
    <property type="entry name" value="METALLO-BETA-LACTAMASE DOMAIN-CONTAINING PROTEIN"/>
    <property type="match status" value="1"/>
</dbReference>
<dbReference type="SUPFAM" id="SSF56281">
    <property type="entry name" value="Metallo-hydrolase/oxidoreductase"/>
    <property type="match status" value="1"/>
</dbReference>
<sequence length="273" mass="29139">MADLDTPATVQFVGTATTVIRWGPFTLLTDPNFLHRGQLAWLGHGLVTRRLTEPALGVEDLPDLDAVLLSHLHGDHFDRIARRGLDRGLPVVTTPRAARRLQALAGFRRAEGLRTWESRVLTRAGSTATITSLPARHARGRLLRGLLPTVMGSLLEFAGPDGRTAVRLYVSGDTVLFPGLTEIADRHPDLDAAVVHLGGTTLPGGAVVTLGAHDGTDLVGLLRPRTVLPVHHSDYGVFRSPIEEFEAAAARRGIGTVVTLAPGGSTEIRGRAA</sequence>
<protein>
    <submittedName>
        <fullName evidence="2">MBL fold metallo-hydrolase</fullName>
    </submittedName>
</protein>
<organism evidence="2 3">
    <name type="scientific">Kineococcus gynurae</name>
    <dbReference type="NCBI Taxonomy" id="452979"/>
    <lineage>
        <taxon>Bacteria</taxon>
        <taxon>Bacillati</taxon>
        <taxon>Actinomycetota</taxon>
        <taxon>Actinomycetes</taxon>
        <taxon>Kineosporiales</taxon>
        <taxon>Kineosporiaceae</taxon>
        <taxon>Kineococcus</taxon>
    </lineage>
</organism>
<dbReference type="InterPro" id="IPR036866">
    <property type="entry name" value="RibonucZ/Hydroxyglut_hydro"/>
</dbReference>
<dbReference type="Gene3D" id="3.60.15.10">
    <property type="entry name" value="Ribonuclease Z/Hydroxyacylglutathione hydrolase-like"/>
    <property type="match status" value="1"/>
</dbReference>
<evidence type="ECO:0000313" key="3">
    <source>
        <dbReference type="Proteomes" id="UP001589748"/>
    </source>
</evidence>
<dbReference type="InterPro" id="IPR001279">
    <property type="entry name" value="Metallo-B-lactamas"/>
</dbReference>
<evidence type="ECO:0000313" key="2">
    <source>
        <dbReference type="EMBL" id="MFB9376726.1"/>
    </source>
</evidence>
<dbReference type="PANTHER" id="PTHR43546">
    <property type="entry name" value="UPF0173 METAL-DEPENDENT HYDROLASE MJ1163-RELATED"/>
    <property type="match status" value="1"/>
</dbReference>
<dbReference type="EMBL" id="JBHMDM010000004">
    <property type="protein sequence ID" value="MFB9376726.1"/>
    <property type="molecule type" value="Genomic_DNA"/>
</dbReference>
<dbReference type="InterPro" id="IPR050114">
    <property type="entry name" value="UPF0173_UPF0282_UlaG_hydrolase"/>
</dbReference>
<dbReference type="Pfam" id="PF12706">
    <property type="entry name" value="Lactamase_B_2"/>
    <property type="match status" value="1"/>
</dbReference>
<name>A0ABV5LRK8_9ACTN</name>
<dbReference type="Proteomes" id="UP001589748">
    <property type="component" value="Unassembled WGS sequence"/>
</dbReference>
<reference evidence="2 3" key="1">
    <citation type="submission" date="2024-09" db="EMBL/GenBank/DDBJ databases">
        <authorList>
            <person name="Sun Q."/>
            <person name="Mori K."/>
        </authorList>
    </citation>
    <scope>NUCLEOTIDE SEQUENCE [LARGE SCALE GENOMIC DNA]</scope>
    <source>
        <strain evidence="2 3">TISTR 1856</strain>
    </source>
</reference>
<gene>
    <name evidence="2" type="ORF">ACFFVI_07065</name>
</gene>
<keyword evidence="3" id="KW-1185">Reference proteome</keyword>
<dbReference type="RefSeq" id="WP_380135886.1">
    <property type="nucleotide sequence ID" value="NZ_JBHLUI010000003.1"/>
</dbReference>
<feature type="domain" description="Metallo-beta-lactamase" evidence="1">
    <location>
        <begin position="28"/>
        <end position="232"/>
    </location>
</feature>
<proteinExistence type="predicted"/>
<evidence type="ECO:0000259" key="1">
    <source>
        <dbReference type="Pfam" id="PF12706"/>
    </source>
</evidence>
<comment type="caution">
    <text evidence="2">The sequence shown here is derived from an EMBL/GenBank/DDBJ whole genome shotgun (WGS) entry which is preliminary data.</text>
</comment>